<accession>A8AA14</accession>
<dbReference type="Proteomes" id="UP000000262">
    <property type="component" value="Chromosome"/>
</dbReference>
<dbReference type="HOGENOM" id="CLU_1340719_0_0_2"/>
<evidence type="ECO:0000313" key="1">
    <source>
        <dbReference type="EMBL" id="ABU81766.1"/>
    </source>
</evidence>
<dbReference type="STRING" id="453591.Igni_0584"/>
<protein>
    <submittedName>
        <fullName evidence="1">Uncharacterized protein</fullName>
    </submittedName>
</protein>
<reference evidence="1 2" key="1">
    <citation type="journal article" date="2008" name="Genome Biol.">
        <title>A genomic analysis of the archaeal system Ignicoccus hospitalis-Nanoarchaeum equitans.</title>
        <authorList>
            <person name="Podar M."/>
            <person name="Anderson I."/>
            <person name="Makarova K.S."/>
            <person name="Elkins J.G."/>
            <person name="Ivanova N."/>
            <person name="Wall M.A."/>
            <person name="Lykidis A."/>
            <person name="Mavromatis K."/>
            <person name="Sun H."/>
            <person name="Hudson M.E."/>
            <person name="Chen W."/>
            <person name="Deciu C."/>
            <person name="Hutchison D."/>
            <person name="Eads J.R."/>
            <person name="Anderson A."/>
            <person name="Fernandes F."/>
            <person name="Szeto E."/>
            <person name="Lapidus A."/>
            <person name="Kyrpides N.C."/>
            <person name="Saier M.H.Jr."/>
            <person name="Richardson P.M."/>
            <person name="Rachel R."/>
            <person name="Huber H."/>
            <person name="Eisen J.A."/>
            <person name="Koonin E.V."/>
            <person name="Keller M."/>
            <person name="Stetter K.O."/>
        </authorList>
    </citation>
    <scope>NUCLEOTIDE SEQUENCE [LARGE SCALE GENOMIC DNA]</scope>
    <source>
        <strain evidence="2">KIN4/I / DSM 18386 / JCM 14125</strain>
    </source>
</reference>
<evidence type="ECO:0000313" key="2">
    <source>
        <dbReference type="Proteomes" id="UP000000262"/>
    </source>
</evidence>
<organism evidence="1 2">
    <name type="scientific">Ignicoccus hospitalis (strain KIN4/I / DSM 18386 / JCM 14125)</name>
    <dbReference type="NCBI Taxonomy" id="453591"/>
    <lineage>
        <taxon>Archaea</taxon>
        <taxon>Thermoproteota</taxon>
        <taxon>Thermoprotei</taxon>
        <taxon>Desulfurococcales</taxon>
        <taxon>Desulfurococcaceae</taxon>
        <taxon>Ignicoccus</taxon>
    </lineage>
</organism>
<dbReference type="RefSeq" id="WP_011998618.1">
    <property type="nucleotide sequence ID" value="NC_009776.1"/>
</dbReference>
<dbReference type="EMBL" id="CP000816">
    <property type="protein sequence ID" value="ABU81766.1"/>
    <property type="molecule type" value="Genomic_DNA"/>
</dbReference>
<dbReference type="GeneID" id="5562170"/>
<dbReference type="OrthoDB" id="385386at2157"/>
<keyword evidence="2" id="KW-1185">Reference proteome</keyword>
<sequence>MLASLTDAYVRLKRPLVMGLVSPPTLDKVTSEGVIVNLEVFTRDERLAATYFPKFYVWKDGLAAAPMLVRKEDALALNELRERGNVIIISQLKTKGKVYVFDGIMIAVRNKFVGNMAWYSAEGGYPPLAVGEEPLYRSPPLLATVESIISGEGAYVYSERVVEVDVKKLLIPPPLALLGIAGWRMRRLAARKEVGEGRRNAEEG</sequence>
<dbReference type="KEGG" id="iho:Igni_0584"/>
<dbReference type="AlphaFoldDB" id="A8AA14"/>
<name>A8AA14_IGNH4</name>
<proteinExistence type="predicted"/>
<gene>
    <name evidence="1" type="ordered locus">Igni_0584</name>
</gene>